<dbReference type="EMBL" id="JACOQK010000001">
    <property type="protein sequence ID" value="MBC5786415.1"/>
    <property type="molecule type" value="Genomic_DNA"/>
</dbReference>
<dbReference type="Pfam" id="PF03466">
    <property type="entry name" value="LysR_substrate"/>
    <property type="match status" value="1"/>
</dbReference>
<dbReference type="Proteomes" id="UP000649151">
    <property type="component" value="Unassembled WGS sequence"/>
</dbReference>
<evidence type="ECO:0000256" key="4">
    <source>
        <dbReference type="ARBA" id="ARBA00023163"/>
    </source>
</evidence>
<dbReference type="InterPro" id="IPR036390">
    <property type="entry name" value="WH_DNA-bd_sf"/>
</dbReference>
<dbReference type="Gene3D" id="3.40.190.10">
    <property type="entry name" value="Periplasmic binding protein-like II"/>
    <property type="match status" value="2"/>
</dbReference>
<evidence type="ECO:0000259" key="5">
    <source>
        <dbReference type="PROSITE" id="PS50931"/>
    </source>
</evidence>
<keyword evidence="3" id="KW-0238">DNA-binding</keyword>
<gene>
    <name evidence="6" type="ORF">H8Z77_00020</name>
</gene>
<keyword evidence="7" id="KW-1185">Reference proteome</keyword>
<sequence>MLDFRIDSFLAVCKYMNFTKASEELNITQPAVSQHIHYLEREYQTKLFEYKGKKLFLTPSGKLLLNAATTMKHDEIFLRKNMRQQHGEARHMVLGATLTIGEFMMPQLLSRYLQKYPTVSIDLQIANTQQLLEKIDRGEIDFALVEGYFDKREYDSRMFSKENYIAVCSPKYPFSDKEQSLEQLFNEKLILREQGSGTREILERYLESKNFSFKDFRLLLQTNNIQAIKHFVMEGQGITFLYQITVQQELLQGQLQQIYLPDFPLSHEFNVIWRKNSIFTEHYQEIFQELKQFSAGI</sequence>
<name>A0ABR7IMP7_9CLOT</name>
<dbReference type="PROSITE" id="PS50931">
    <property type="entry name" value="HTH_LYSR"/>
    <property type="match status" value="1"/>
</dbReference>
<dbReference type="Gene3D" id="1.10.10.10">
    <property type="entry name" value="Winged helix-like DNA-binding domain superfamily/Winged helix DNA-binding domain"/>
    <property type="match status" value="1"/>
</dbReference>
<keyword evidence="2" id="KW-0805">Transcription regulation</keyword>
<dbReference type="InterPro" id="IPR005119">
    <property type="entry name" value="LysR_subst-bd"/>
</dbReference>
<dbReference type="PRINTS" id="PR00039">
    <property type="entry name" value="HTHLYSR"/>
</dbReference>
<dbReference type="InterPro" id="IPR000847">
    <property type="entry name" value="LysR_HTH_N"/>
</dbReference>
<comment type="caution">
    <text evidence="6">The sequence shown here is derived from an EMBL/GenBank/DDBJ whole genome shotgun (WGS) entry which is preliminary data.</text>
</comment>
<evidence type="ECO:0000256" key="3">
    <source>
        <dbReference type="ARBA" id="ARBA00023125"/>
    </source>
</evidence>
<evidence type="ECO:0000256" key="2">
    <source>
        <dbReference type="ARBA" id="ARBA00023015"/>
    </source>
</evidence>
<dbReference type="SUPFAM" id="SSF46785">
    <property type="entry name" value="Winged helix' DNA-binding domain"/>
    <property type="match status" value="1"/>
</dbReference>
<comment type="similarity">
    <text evidence="1">Belongs to the LysR transcriptional regulatory family.</text>
</comment>
<proteinExistence type="inferred from homology"/>
<dbReference type="PANTHER" id="PTHR30126">
    <property type="entry name" value="HTH-TYPE TRANSCRIPTIONAL REGULATOR"/>
    <property type="match status" value="1"/>
</dbReference>
<keyword evidence="4" id="KW-0804">Transcription</keyword>
<reference evidence="6 7" key="1">
    <citation type="submission" date="2020-08" db="EMBL/GenBank/DDBJ databases">
        <title>Genome public.</title>
        <authorList>
            <person name="Liu C."/>
            <person name="Sun Q."/>
        </authorList>
    </citation>
    <scope>NUCLEOTIDE SEQUENCE [LARGE SCALE GENOMIC DNA]</scope>
    <source>
        <strain evidence="6 7">NSJ-27</strain>
    </source>
</reference>
<dbReference type="Pfam" id="PF00126">
    <property type="entry name" value="HTH_1"/>
    <property type="match status" value="1"/>
</dbReference>
<dbReference type="RefSeq" id="WP_069988049.1">
    <property type="nucleotide sequence ID" value="NZ_JACOQK010000001.1"/>
</dbReference>
<accession>A0ABR7IMP7</accession>
<dbReference type="SUPFAM" id="SSF53850">
    <property type="entry name" value="Periplasmic binding protein-like II"/>
    <property type="match status" value="1"/>
</dbReference>
<evidence type="ECO:0000256" key="1">
    <source>
        <dbReference type="ARBA" id="ARBA00009437"/>
    </source>
</evidence>
<feature type="domain" description="HTH lysR-type" evidence="5">
    <location>
        <begin position="1"/>
        <end position="58"/>
    </location>
</feature>
<protein>
    <submittedName>
        <fullName evidence="6">LysR family transcriptional regulator</fullName>
    </submittedName>
</protein>
<dbReference type="InterPro" id="IPR036388">
    <property type="entry name" value="WH-like_DNA-bd_sf"/>
</dbReference>
<dbReference type="PANTHER" id="PTHR30126:SF39">
    <property type="entry name" value="HTH-TYPE TRANSCRIPTIONAL REGULATOR CYSL"/>
    <property type="match status" value="1"/>
</dbReference>
<evidence type="ECO:0000313" key="6">
    <source>
        <dbReference type="EMBL" id="MBC5786415.1"/>
    </source>
</evidence>
<organism evidence="6 7">
    <name type="scientific">Clostridium facile</name>
    <dbReference type="NCBI Taxonomy" id="2763035"/>
    <lineage>
        <taxon>Bacteria</taxon>
        <taxon>Bacillati</taxon>
        <taxon>Bacillota</taxon>
        <taxon>Clostridia</taxon>
        <taxon>Eubacteriales</taxon>
        <taxon>Clostridiaceae</taxon>
        <taxon>Clostridium</taxon>
    </lineage>
</organism>
<evidence type="ECO:0000313" key="7">
    <source>
        <dbReference type="Proteomes" id="UP000649151"/>
    </source>
</evidence>